<reference evidence="1" key="3">
    <citation type="submission" date="2025-09" db="UniProtKB">
        <authorList>
            <consortium name="Ensembl"/>
        </authorList>
    </citation>
    <scope>IDENTIFICATION</scope>
</reference>
<dbReference type="InParanoid" id="A0A4W6DY42"/>
<evidence type="ECO:0000313" key="2">
    <source>
        <dbReference type="Proteomes" id="UP000314980"/>
    </source>
</evidence>
<keyword evidence="2" id="KW-1185">Reference proteome</keyword>
<dbReference type="Ensembl" id="ENSLCAT00010031616.1">
    <property type="protein sequence ID" value="ENSLCAP00010030924.1"/>
    <property type="gene ID" value="ENSLCAG00010014530.1"/>
</dbReference>
<dbReference type="AlphaFoldDB" id="A0A4W6DY42"/>
<name>A0A4W6DY42_LATCA</name>
<reference evidence="1" key="2">
    <citation type="submission" date="2025-08" db="UniProtKB">
        <authorList>
            <consortium name="Ensembl"/>
        </authorList>
    </citation>
    <scope>IDENTIFICATION</scope>
</reference>
<organism evidence="1 2">
    <name type="scientific">Lates calcarifer</name>
    <name type="common">Barramundi</name>
    <name type="synonym">Holocentrus calcarifer</name>
    <dbReference type="NCBI Taxonomy" id="8187"/>
    <lineage>
        <taxon>Eukaryota</taxon>
        <taxon>Metazoa</taxon>
        <taxon>Chordata</taxon>
        <taxon>Craniata</taxon>
        <taxon>Vertebrata</taxon>
        <taxon>Euteleostomi</taxon>
        <taxon>Actinopterygii</taxon>
        <taxon>Neopterygii</taxon>
        <taxon>Teleostei</taxon>
        <taxon>Neoteleostei</taxon>
        <taxon>Acanthomorphata</taxon>
        <taxon>Carangaria</taxon>
        <taxon>Carangaria incertae sedis</taxon>
        <taxon>Centropomidae</taxon>
        <taxon>Lates</taxon>
    </lineage>
</organism>
<reference evidence="2" key="1">
    <citation type="submission" date="2015-09" db="EMBL/GenBank/DDBJ databases">
        <authorList>
            <person name="Sai Rama Sridatta P."/>
        </authorList>
    </citation>
    <scope>NUCLEOTIDE SEQUENCE [LARGE SCALE GENOMIC DNA]</scope>
</reference>
<proteinExistence type="predicted"/>
<dbReference type="Proteomes" id="UP000314980">
    <property type="component" value="Unassembled WGS sequence"/>
</dbReference>
<accession>A0A4W6DY42</accession>
<sequence length="48" mass="4982">LLSNHSTTNPLTDRSAGALQLTSKLWSSTGLTLIELGSGASVQKQGKL</sequence>
<protein>
    <submittedName>
        <fullName evidence="1">Uncharacterized protein</fullName>
    </submittedName>
</protein>
<evidence type="ECO:0000313" key="1">
    <source>
        <dbReference type="Ensembl" id="ENSLCAP00010030924.1"/>
    </source>
</evidence>